<dbReference type="eggNOG" id="ENOG502SR08">
    <property type="taxonomic scope" value="Eukaryota"/>
</dbReference>
<dbReference type="EMBL" id="CH916367">
    <property type="protein sequence ID" value="EDW01013.1"/>
    <property type="molecule type" value="Genomic_DNA"/>
</dbReference>
<evidence type="ECO:0000256" key="3">
    <source>
        <dbReference type="SAM" id="MobiDB-lite"/>
    </source>
</evidence>
<dbReference type="InterPro" id="IPR000618">
    <property type="entry name" value="Insect_cuticle"/>
</dbReference>
<dbReference type="Proteomes" id="UP000001070">
    <property type="component" value="Unassembled WGS sequence"/>
</dbReference>
<dbReference type="PhylomeDB" id="B4J725"/>
<evidence type="ECO:0000256" key="4">
    <source>
        <dbReference type="SAM" id="SignalP"/>
    </source>
</evidence>
<feature type="signal peptide" evidence="4">
    <location>
        <begin position="1"/>
        <end position="18"/>
    </location>
</feature>
<name>B4J725_DROGR</name>
<evidence type="ECO:0000313" key="6">
    <source>
        <dbReference type="Proteomes" id="UP000001070"/>
    </source>
</evidence>
<dbReference type="Pfam" id="PF00379">
    <property type="entry name" value="Chitin_bind_4"/>
    <property type="match status" value="1"/>
</dbReference>
<feature type="compositionally biased region" description="Basic and acidic residues" evidence="3">
    <location>
        <begin position="63"/>
        <end position="77"/>
    </location>
</feature>
<dbReference type="PANTHER" id="PTHR10380:SF200">
    <property type="entry name" value="CUTICULAR PROTEIN 49AB-RELATED"/>
    <property type="match status" value="1"/>
</dbReference>
<keyword evidence="4" id="KW-0732">Signal</keyword>
<dbReference type="GO" id="GO:0008010">
    <property type="term" value="F:structural constituent of chitin-based larval cuticle"/>
    <property type="evidence" value="ECO:0007669"/>
    <property type="project" value="TreeGrafter"/>
</dbReference>
<accession>B4J725</accession>
<evidence type="ECO:0000256" key="2">
    <source>
        <dbReference type="PROSITE-ProRule" id="PRU00497"/>
    </source>
</evidence>
<dbReference type="PRINTS" id="PR00947">
    <property type="entry name" value="CUTICLE"/>
</dbReference>
<feature type="compositionally biased region" description="Gly residues" evidence="3">
    <location>
        <begin position="99"/>
        <end position="112"/>
    </location>
</feature>
<dbReference type="AlphaFoldDB" id="B4J725"/>
<proteinExistence type="predicted"/>
<feature type="compositionally biased region" description="Low complexity" evidence="3">
    <location>
        <begin position="113"/>
        <end position="124"/>
    </location>
</feature>
<dbReference type="KEGG" id="dgr:6560909"/>
<dbReference type="GO" id="GO:0062129">
    <property type="term" value="C:chitin-based extracellular matrix"/>
    <property type="evidence" value="ECO:0007669"/>
    <property type="project" value="TreeGrafter"/>
</dbReference>
<dbReference type="InParanoid" id="B4J725"/>
<dbReference type="OrthoDB" id="6379191at2759"/>
<dbReference type="PROSITE" id="PS00233">
    <property type="entry name" value="CHIT_BIND_RR_1"/>
    <property type="match status" value="1"/>
</dbReference>
<dbReference type="InterPro" id="IPR050468">
    <property type="entry name" value="Cuticle_Struct_Prot"/>
</dbReference>
<organism evidence="6">
    <name type="scientific">Drosophila grimshawi</name>
    <name type="common">Hawaiian fruit fly</name>
    <name type="synonym">Idiomyia grimshawi</name>
    <dbReference type="NCBI Taxonomy" id="7222"/>
    <lineage>
        <taxon>Eukaryota</taxon>
        <taxon>Metazoa</taxon>
        <taxon>Ecdysozoa</taxon>
        <taxon>Arthropoda</taxon>
        <taxon>Hexapoda</taxon>
        <taxon>Insecta</taxon>
        <taxon>Pterygota</taxon>
        <taxon>Neoptera</taxon>
        <taxon>Endopterygota</taxon>
        <taxon>Diptera</taxon>
        <taxon>Brachycera</taxon>
        <taxon>Muscomorpha</taxon>
        <taxon>Ephydroidea</taxon>
        <taxon>Drosophilidae</taxon>
        <taxon>Drosophila</taxon>
        <taxon>Hawaiian Drosophila</taxon>
    </lineage>
</organism>
<evidence type="ECO:0000313" key="5">
    <source>
        <dbReference type="EMBL" id="EDW01013.1"/>
    </source>
</evidence>
<dbReference type="InterPro" id="IPR031311">
    <property type="entry name" value="CHIT_BIND_RR_consensus"/>
</dbReference>
<keyword evidence="6" id="KW-1185">Reference proteome</keyword>
<feature type="region of interest" description="Disordered" evidence="3">
    <location>
        <begin position="36"/>
        <end position="85"/>
    </location>
</feature>
<dbReference type="HOGENOM" id="CLU_071903_0_0_1"/>
<dbReference type="PROSITE" id="PS51155">
    <property type="entry name" value="CHIT_BIND_RR_2"/>
    <property type="match status" value="1"/>
</dbReference>
<sequence>MLLRLTICLLICAAAALAQNDGRYRPDPRRVNVRTNVVRSGGNNDGRYVPSNSGRYGGSNDGRYVHVDNKYQHDNRPGGDYSGAAERYVGDKNKFGGAGGAGRGGSGAGAHGVGAHNAGAHASGNGRGGASSIKSRPVAVVDQRANLPQGRGTGVGKGGEAIIRQEAVVQSDGYNYLYETENGILAEESGRIEKQTEADALRSNGYYEYTGDDGLLYRVDYVADENGFVPVGAHIPQEPPHIAKLLDFLRSKGAL</sequence>
<evidence type="ECO:0000256" key="1">
    <source>
        <dbReference type="ARBA" id="ARBA00022460"/>
    </source>
</evidence>
<gene>
    <name evidence="5" type="primary">Dgri\GH20693</name>
    <name evidence="5" type="ORF">Dgri_GH20693</name>
</gene>
<dbReference type="PANTHER" id="PTHR10380">
    <property type="entry name" value="CUTICLE PROTEIN"/>
    <property type="match status" value="1"/>
</dbReference>
<reference evidence="5 6" key="1">
    <citation type="journal article" date="2007" name="Nature">
        <title>Evolution of genes and genomes on the Drosophila phylogeny.</title>
        <authorList>
            <consortium name="Drosophila 12 Genomes Consortium"/>
            <person name="Clark A.G."/>
            <person name="Eisen M.B."/>
            <person name="Smith D.R."/>
            <person name="Bergman C.M."/>
            <person name="Oliver B."/>
            <person name="Markow T.A."/>
            <person name="Kaufman T.C."/>
            <person name="Kellis M."/>
            <person name="Gelbart W."/>
            <person name="Iyer V.N."/>
            <person name="Pollard D.A."/>
            <person name="Sackton T.B."/>
            <person name="Larracuente A.M."/>
            <person name="Singh N.D."/>
            <person name="Abad J.P."/>
            <person name="Abt D.N."/>
            <person name="Adryan B."/>
            <person name="Aguade M."/>
            <person name="Akashi H."/>
            <person name="Anderson W.W."/>
            <person name="Aquadro C.F."/>
            <person name="Ardell D.H."/>
            <person name="Arguello R."/>
            <person name="Artieri C.G."/>
            <person name="Barbash D.A."/>
            <person name="Barker D."/>
            <person name="Barsanti P."/>
            <person name="Batterham P."/>
            <person name="Batzoglou S."/>
            <person name="Begun D."/>
            <person name="Bhutkar A."/>
            <person name="Blanco E."/>
            <person name="Bosak S.A."/>
            <person name="Bradley R.K."/>
            <person name="Brand A.D."/>
            <person name="Brent M.R."/>
            <person name="Brooks A.N."/>
            <person name="Brown R.H."/>
            <person name="Butlin R.K."/>
            <person name="Caggese C."/>
            <person name="Calvi B.R."/>
            <person name="Bernardo de Carvalho A."/>
            <person name="Caspi A."/>
            <person name="Castrezana S."/>
            <person name="Celniker S.E."/>
            <person name="Chang J.L."/>
            <person name="Chapple C."/>
            <person name="Chatterji S."/>
            <person name="Chinwalla A."/>
            <person name="Civetta A."/>
            <person name="Clifton S.W."/>
            <person name="Comeron J.M."/>
            <person name="Costello J.C."/>
            <person name="Coyne J.A."/>
            <person name="Daub J."/>
            <person name="David R.G."/>
            <person name="Delcher A.L."/>
            <person name="Delehaunty K."/>
            <person name="Do C.B."/>
            <person name="Ebling H."/>
            <person name="Edwards K."/>
            <person name="Eickbush T."/>
            <person name="Evans J.D."/>
            <person name="Filipski A."/>
            <person name="Findeiss S."/>
            <person name="Freyhult E."/>
            <person name="Fulton L."/>
            <person name="Fulton R."/>
            <person name="Garcia A.C."/>
            <person name="Gardiner A."/>
            <person name="Garfield D.A."/>
            <person name="Garvin B.E."/>
            <person name="Gibson G."/>
            <person name="Gilbert D."/>
            <person name="Gnerre S."/>
            <person name="Godfrey J."/>
            <person name="Good R."/>
            <person name="Gotea V."/>
            <person name="Gravely B."/>
            <person name="Greenberg A.J."/>
            <person name="Griffiths-Jones S."/>
            <person name="Gross S."/>
            <person name="Guigo R."/>
            <person name="Gustafson E.A."/>
            <person name="Haerty W."/>
            <person name="Hahn M.W."/>
            <person name="Halligan D.L."/>
            <person name="Halpern A.L."/>
            <person name="Halter G.M."/>
            <person name="Han M.V."/>
            <person name="Heger A."/>
            <person name="Hillier L."/>
            <person name="Hinrichs A.S."/>
            <person name="Holmes I."/>
            <person name="Hoskins R.A."/>
            <person name="Hubisz M.J."/>
            <person name="Hultmark D."/>
            <person name="Huntley M.A."/>
            <person name="Jaffe D.B."/>
            <person name="Jagadeeshan S."/>
            <person name="Jeck W.R."/>
            <person name="Johnson J."/>
            <person name="Jones C.D."/>
            <person name="Jordan W.C."/>
            <person name="Karpen G.H."/>
            <person name="Kataoka E."/>
            <person name="Keightley P.D."/>
            <person name="Kheradpour P."/>
            <person name="Kirkness E.F."/>
            <person name="Koerich L.B."/>
            <person name="Kristiansen K."/>
            <person name="Kudrna D."/>
            <person name="Kulathinal R.J."/>
            <person name="Kumar S."/>
            <person name="Kwok R."/>
            <person name="Lander E."/>
            <person name="Langley C.H."/>
            <person name="Lapoint R."/>
            <person name="Lazzaro B.P."/>
            <person name="Lee S.J."/>
            <person name="Levesque L."/>
            <person name="Li R."/>
            <person name="Lin C.F."/>
            <person name="Lin M.F."/>
            <person name="Lindblad-Toh K."/>
            <person name="Llopart A."/>
            <person name="Long M."/>
            <person name="Low L."/>
            <person name="Lozovsky E."/>
            <person name="Lu J."/>
            <person name="Luo M."/>
            <person name="Machado C.A."/>
            <person name="Makalowski W."/>
            <person name="Marzo M."/>
            <person name="Matsuda M."/>
            <person name="Matzkin L."/>
            <person name="McAllister B."/>
            <person name="McBride C.S."/>
            <person name="McKernan B."/>
            <person name="McKernan K."/>
            <person name="Mendez-Lago M."/>
            <person name="Minx P."/>
            <person name="Mollenhauer M.U."/>
            <person name="Montooth K."/>
            <person name="Mount S.M."/>
            <person name="Mu X."/>
            <person name="Myers E."/>
            <person name="Negre B."/>
            <person name="Newfeld S."/>
            <person name="Nielsen R."/>
            <person name="Noor M.A."/>
            <person name="O'Grady P."/>
            <person name="Pachter L."/>
            <person name="Papaceit M."/>
            <person name="Parisi M.J."/>
            <person name="Parisi M."/>
            <person name="Parts L."/>
            <person name="Pedersen J.S."/>
            <person name="Pesole G."/>
            <person name="Phillippy A.M."/>
            <person name="Ponting C.P."/>
            <person name="Pop M."/>
            <person name="Porcelli D."/>
            <person name="Powell J.R."/>
            <person name="Prohaska S."/>
            <person name="Pruitt K."/>
            <person name="Puig M."/>
            <person name="Quesneville H."/>
            <person name="Ram K.R."/>
            <person name="Rand D."/>
            <person name="Rasmussen M.D."/>
            <person name="Reed L.K."/>
            <person name="Reenan R."/>
            <person name="Reily A."/>
            <person name="Remington K.A."/>
            <person name="Rieger T.T."/>
            <person name="Ritchie M.G."/>
            <person name="Robin C."/>
            <person name="Rogers Y.H."/>
            <person name="Rohde C."/>
            <person name="Rozas J."/>
            <person name="Rubenfield M.J."/>
            <person name="Ruiz A."/>
            <person name="Russo S."/>
            <person name="Salzberg S.L."/>
            <person name="Sanchez-Gracia A."/>
            <person name="Saranga D.J."/>
            <person name="Sato H."/>
            <person name="Schaeffer S.W."/>
            <person name="Schatz M.C."/>
            <person name="Schlenke T."/>
            <person name="Schwartz R."/>
            <person name="Segarra C."/>
            <person name="Singh R.S."/>
            <person name="Sirot L."/>
            <person name="Sirota M."/>
            <person name="Sisneros N.B."/>
            <person name="Smith C.D."/>
            <person name="Smith T.F."/>
            <person name="Spieth J."/>
            <person name="Stage D.E."/>
            <person name="Stark A."/>
            <person name="Stephan W."/>
            <person name="Strausberg R.L."/>
            <person name="Strempel S."/>
            <person name="Sturgill D."/>
            <person name="Sutton G."/>
            <person name="Sutton G.G."/>
            <person name="Tao W."/>
            <person name="Teichmann S."/>
            <person name="Tobari Y.N."/>
            <person name="Tomimura Y."/>
            <person name="Tsolas J.M."/>
            <person name="Valente V.L."/>
            <person name="Venter E."/>
            <person name="Venter J.C."/>
            <person name="Vicario S."/>
            <person name="Vieira F.G."/>
            <person name="Vilella A.J."/>
            <person name="Villasante A."/>
            <person name="Walenz B."/>
            <person name="Wang J."/>
            <person name="Wasserman M."/>
            <person name="Watts T."/>
            <person name="Wilson D."/>
            <person name="Wilson R.K."/>
            <person name="Wing R.A."/>
            <person name="Wolfner M.F."/>
            <person name="Wong A."/>
            <person name="Wong G.K."/>
            <person name="Wu C.I."/>
            <person name="Wu G."/>
            <person name="Yamamoto D."/>
            <person name="Yang H.P."/>
            <person name="Yang S.P."/>
            <person name="Yorke J.A."/>
            <person name="Yoshida K."/>
            <person name="Zdobnov E."/>
            <person name="Zhang P."/>
            <person name="Zhang Y."/>
            <person name="Zimin A.V."/>
            <person name="Baldwin J."/>
            <person name="Abdouelleil A."/>
            <person name="Abdulkadir J."/>
            <person name="Abebe A."/>
            <person name="Abera B."/>
            <person name="Abreu J."/>
            <person name="Acer S.C."/>
            <person name="Aftuck L."/>
            <person name="Alexander A."/>
            <person name="An P."/>
            <person name="Anderson E."/>
            <person name="Anderson S."/>
            <person name="Arachi H."/>
            <person name="Azer M."/>
            <person name="Bachantsang P."/>
            <person name="Barry A."/>
            <person name="Bayul T."/>
            <person name="Berlin A."/>
            <person name="Bessette D."/>
            <person name="Bloom T."/>
            <person name="Blye J."/>
            <person name="Boguslavskiy L."/>
            <person name="Bonnet C."/>
            <person name="Boukhgalter B."/>
            <person name="Bourzgui I."/>
            <person name="Brown A."/>
            <person name="Cahill P."/>
            <person name="Channer S."/>
            <person name="Cheshatsang Y."/>
            <person name="Chuda L."/>
            <person name="Citroen M."/>
            <person name="Collymore A."/>
            <person name="Cooke P."/>
            <person name="Costello M."/>
            <person name="D'Aco K."/>
            <person name="Daza R."/>
            <person name="De Haan G."/>
            <person name="DeGray S."/>
            <person name="DeMaso C."/>
            <person name="Dhargay N."/>
            <person name="Dooley K."/>
            <person name="Dooley E."/>
            <person name="Doricent M."/>
            <person name="Dorje P."/>
            <person name="Dorjee K."/>
            <person name="Dupes A."/>
            <person name="Elong R."/>
            <person name="Falk J."/>
            <person name="Farina A."/>
            <person name="Faro S."/>
            <person name="Ferguson D."/>
            <person name="Fisher S."/>
            <person name="Foley C.D."/>
            <person name="Franke A."/>
            <person name="Friedrich D."/>
            <person name="Gadbois L."/>
            <person name="Gearin G."/>
            <person name="Gearin C.R."/>
            <person name="Giannoukos G."/>
            <person name="Goode T."/>
            <person name="Graham J."/>
            <person name="Grandbois E."/>
            <person name="Grewal S."/>
            <person name="Gyaltsen K."/>
            <person name="Hafez N."/>
            <person name="Hagos B."/>
            <person name="Hall J."/>
            <person name="Henson C."/>
            <person name="Hollinger A."/>
            <person name="Honan T."/>
            <person name="Huard M.D."/>
            <person name="Hughes L."/>
            <person name="Hurhula B."/>
            <person name="Husby M.E."/>
            <person name="Kamat A."/>
            <person name="Kanga B."/>
            <person name="Kashin S."/>
            <person name="Khazanovich D."/>
            <person name="Kisner P."/>
            <person name="Lance K."/>
            <person name="Lara M."/>
            <person name="Lee W."/>
            <person name="Lennon N."/>
            <person name="Letendre F."/>
            <person name="LeVine R."/>
            <person name="Lipovsky A."/>
            <person name="Liu X."/>
            <person name="Liu J."/>
            <person name="Liu S."/>
            <person name="Lokyitsang T."/>
            <person name="Lokyitsang Y."/>
            <person name="Lubonja R."/>
            <person name="Lui A."/>
            <person name="MacDonald P."/>
            <person name="Magnisalis V."/>
            <person name="Maru K."/>
            <person name="Matthews C."/>
            <person name="McCusker W."/>
            <person name="McDonough S."/>
            <person name="Mehta T."/>
            <person name="Meldrim J."/>
            <person name="Meneus L."/>
            <person name="Mihai O."/>
            <person name="Mihalev A."/>
            <person name="Mihova T."/>
            <person name="Mittelman R."/>
            <person name="Mlenga V."/>
            <person name="Montmayeur A."/>
            <person name="Mulrain L."/>
            <person name="Navidi A."/>
            <person name="Naylor J."/>
            <person name="Negash T."/>
            <person name="Nguyen T."/>
            <person name="Nguyen N."/>
            <person name="Nicol R."/>
            <person name="Norbu C."/>
            <person name="Norbu N."/>
            <person name="Novod N."/>
            <person name="O'Neill B."/>
            <person name="Osman S."/>
            <person name="Markiewicz E."/>
            <person name="Oyono O.L."/>
            <person name="Patti C."/>
            <person name="Phunkhang P."/>
            <person name="Pierre F."/>
            <person name="Priest M."/>
            <person name="Raghuraman S."/>
            <person name="Rege F."/>
            <person name="Reyes R."/>
            <person name="Rise C."/>
            <person name="Rogov P."/>
            <person name="Ross K."/>
            <person name="Ryan E."/>
            <person name="Settipalli S."/>
            <person name="Shea T."/>
            <person name="Sherpa N."/>
            <person name="Shi L."/>
            <person name="Shih D."/>
            <person name="Sparrow T."/>
            <person name="Spaulding J."/>
            <person name="Stalker J."/>
            <person name="Stange-Thomann N."/>
            <person name="Stavropoulos S."/>
            <person name="Stone C."/>
            <person name="Strader C."/>
            <person name="Tesfaye S."/>
            <person name="Thomson T."/>
            <person name="Thoulutsang Y."/>
            <person name="Thoulutsang D."/>
            <person name="Topham K."/>
            <person name="Topping I."/>
            <person name="Tsamla T."/>
            <person name="Vassiliev H."/>
            <person name="Vo A."/>
            <person name="Wangchuk T."/>
            <person name="Wangdi T."/>
            <person name="Weiand M."/>
            <person name="Wilkinson J."/>
            <person name="Wilson A."/>
            <person name="Yadav S."/>
            <person name="Young G."/>
            <person name="Yu Q."/>
            <person name="Zembek L."/>
            <person name="Zhong D."/>
            <person name="Zimmer A."/>
            <person name="Zwirko Z."/>
            <person name="Jaffe D.B."/>
            <person name="Alvarez P."/>
            <person name="Brockman W."/>
            <person name="Butler J."/>
            <person name="Chin C."/>
            <person name="Gnerre S."/>
            <person name="Grabherr M."/>
            <person name="Kleber M."/>
            <person name="Mauceli E."/>
            <person name="MacCallum I."/>
        </authorList>
    </citation>
    <scope>NUCLEOTIDE SEQUENCE [LARGE SCALE GENOMIC DNA]</scope>
    <source>
        <strain evidence="6">Tucson 15287-2541.00</strain>
    </source>
</reference>
<feature type="chain" id="PRO_5002811550" evidence="4">
    <location>
        <begin position="19"/>
        <end position="255"/>
    </location>
</feature>
<dbReference type="OMA" id="HDNRPGG"/>
<feature type="region of interest" description="Disordered" evidence="3">
    <location>
        <begin position="99"/>
        <end position="134"/>
    </location>
</feature>
<keyword evidence="1 2" id="KW-0193">Cuticle</keyword>
<dbReference type="STRING" id="7222.B4J725"/>
<protein>
    <submittedName>
        <fullName evidence="5">GH20693</fullName>
    </submittedName>
</protein>
<dbReference type="FunCoup" id="B4J725">
    <property type="interactions" value="26"/>
</dbReference>